<name>A0A5C4SJ77_9FLAO</name>
<reference evidence="3 4" key="1">
    <citation type="submission" date="2019-05" db="EMBL/GenBank/DDBJ databases">
        <title>Tamlana fucoidanivorans sp. nov., isolated from the surface of algae collected from Fujian province in China.</title>
        <authorList>
            <person name="Li J."/>
        </authorList>
    </citation>
    <scope>NUCLEOTIDE SEQUENCE [LARGE SCALE GENOMIC DNA]</scope>
    <source>
        <strain evidence="3 4">CW2-9</strain>
    </source>
</reference>
<dbReference type="Proteomes" id="UP000308713">
    <property type="component" value="Unassembled WGS sequence"/>
</dbReference>
<evidence type="ECO:0000259" key="2">
    <source>
        <dbReference type="Pfam" id="PF18962"/>
    </source>
</evidence>
<dbReference type="AlphaFoldDB" id="A0A5C4SJ77"/>
<dbReference type="InterPro" id="IPR026444">
    <property type="entry name" value="Secre_tail"/>
</dbReference>
<accession>A0A5C4SJ77</accession>
<dbReference type="NCBIfam" id="TIGR04183">
    <property type="entry name" value="Por_Secre_tail"/>
    <property type="match status" value="1"/>
</dbReference>
<sequence length="965" mass="103768">MKNFYFLFVIVLTSSIVFSQTLLEENFDYGTTSTDLLVSGFNWSEHSPGPPNVAYNHDMGLSMGSYPSSGLGGSAEISNGANGQAVNRSFATVTTGTVYMSALVNLDTNVLEAGAGGSFFMSLNSSSDIRARVFVKEDDGDNTKINFGIISQGTNAQIEWGTTVYSKNTTYLMIAAYIISSGTSKLYVLNSPVASEPITAEASQAFAGVVSISSVAIRQRSNGPSGFIDGIRVATSWEDIMNAMPSVALTDAPASGSTLSADPELPNNNPTVGFEATNFNLSNDAGGGTGSGGDGFIKWNVEDLSNNQIVTSGTIFAVDEGVEQDVNGLEAGKSYIVTGWLVDNSGVAITPEANYTITVNIGAYETVNDLATLRVSPMGTFEAYKYYIVSGAVTNTYSRGSVYQNQQYFQDDTAGILVYDENGEIDEYGTGDVLTNIKGHLEEVNGILRFIPTEAAWETPTMNFPIVPEVITTQEIRDNLEDYESELVMVENATFQSSGTFSASSFYSINDGSGSNFPFRTLFPEADYIGATIPSTADLVGIVIPLNNNPDITSRSSLDILDPSRAKLIVEGVPNGSVLENMDPGTAANAALVFDVANFIMSSDNNGCTGTGGDGFIRWWLTDASDDSPVNSGCAFDTGIDTFLPGMLPGNAYKYVAQLVDNLGDPWSPAATYSVIVSVGSYIDVADILALRNQSVDPGMYYRVTGQVTSTYYNFDDNNNLHFFQDDSAGIVVSDENGFLDPYVDGDVLENIRGYLKHGDNGELILETSQVPYGNALSNAPRTPETITIQQLKAANFSDYESELIMIENASFGESGQFALNNTYTISDSSGGGTLEFLADFPFADYIIIPTDIPSTPKDLVVLVRNNNESMTVTARNLEDLSLNVGEYNKDFIKIYPNPTSLGYINIENTDQSRLEISVFDLLGKAMMSKSLIDGKLDISGLKSGVYLLKISKEENTEIKKLVIK</sequence>
<evidence type="ECO:0000256" key="1">
    <source>
        <dbReference type="ARBA" id="ARBA00022729"/>
    </source>
</evidence>
<gene>
    <name evidence="3" type="ORF">FGF67_10650</name>
</gene>
<keyword evidence="4" id="KW-1185">Reference proteome</keyword>
<dbReference type="OrthoDB" id="1056765at2"/>
<dbReference type="RefSeq" id="WP_139697568.1">
    <property type="nucleotide sequence ID" value="NZ_CP074074.1"/>
</dbReference>
<feature type="domain" description="Secretion system C-terminal sorting" evidence="2">
    <location>
        <begin position="895"/>
        <end position="964"/>
    </location>
</feature>
<dbReference type="Pfam" id="PF18962">
    <property type="entry name" value="Por_Secre_tail"/>
    <property type="match status" value="1"/>
</dbReference>
<organism evidence="3 4">
    <name type="scientific">Allotamlana fucoidanivorans</name>
    <dbReference type="NCBI Taxonomy" id="2583814"/>
    <lineage>
        <taxon>Bacteria</taxon>
        <taxon>Pseudomonadati</taxon>
        <taxon>Bacteroidota</taxon>
        <taxon>Flavobacteriia</taxon>
        <taxon>Flavobacteriales</taxon>
        <taxon>Flavobacteriaceae</taxon>
        <taxon>Allotamlana</taxon>
    </lineage>
</organism>
<protein>
    <submittedName>
        <fullName evidence="3">T9SS type A sorting domain-containing protein</fullName>
    </submittedName>
</protein>
<keyword evidence="1" id="KW-0732">Signal</keyword>
<comment type="caution">
    <text evidence="3">The sequence shown here is derived from an EMBL/GenBank/DDBJ whole genome shotgun (WGS) entry which is preliminary data.</text>
</comment>
<evidence type="ECO:0000313" key="3">
    <source>
        <dbReference type="EMBL" id="TNJ43818.1"/>
    </source>
</evidence>
<proteinExistence type="predicted"/>
<evidence type="ECO:0000313" key="4">
    <source>
        <dbReference type="Proteomes" id="UP000308713"/>
    </source>
</evidence>
<dbReference type="EMBL" id="VDCS01000009">
    <property type="protein sequence ID" value="TNJ43818.1"/>
    <property type="molecule type" value="Genomic_DNA"/>
</dbReference>